<dbReference type="Pfam" id="PF01424">
    <property type="entry name" value="R3H"/>
    <property type="match status" value="1"/>
</dbReference>
<dbReference type="RefSeq" id="WP_344734468.1">
    <property type="nucleotide sequence ID" value="NZ_BAAAZH010000024.1"/>
</dbReference>
<dbReference type="PROSITE" id="PS51061">
    <property type="entry name" value="R3H"/>
    <property type="match status" value="1"/>
</dbReference>
<reference evidence="3" key="1">
    <citation type="journal article" date="2019" name="Int. J. Syst. Evol. Microbiol.">
        <title>The Global Catalogue of Microorganisms (GCM) 10K type strain sequencing project: providing services to taxonomists for standard genome sequencing and annotation.</title>
        <authorList>
            <consortium name="The Broad Institute Genomics Platform"/>
            <consortium name="The Broad Institute Genome Sequencing Center for Infectious Disease"/>
            <person name="Wu L."/>
            <person name="Ma J."/>
        </authorList>
    </citation>
    <scope>NUCLEOTIDE SEQUENCE [LARGE SCALE GENOMIC DNA]</scope>
    <source>
        <strain evidence="3">JCM 16703</strain>
    </source>
</reference>
<keyword evidence="2" id="KW-0238">DNA-binding</keyword>
<feature type="domain" description="R3H" evidence="1">
    <location>
        <begin position="97"/>
        <end position="161"/>
    </location>
</feature>
<dbReference type="CDD" id="cd02644">
    <property type="entry name" value="R3H_jag"/>
    <property type="match status" value="1"/>
</dbReference>
<dbReference type="Proteomes" id="UP001501495">
    <property type="component" value="Unassembled WGS sequence"/>
</dbReference>
<evidence type="ECO:0000313" key="2">
    <source>
        <dbReference type="EMBL" id="GAA4124388.1"/>
    </source>
</evidence>
<protein>
    <submittedName>
        <fullName evidence="2">Single-stranded DNA-binding protein</fullName>
    </submittedName>
</protein>
<dbReference type="SMART" id="SM00393">
    <property type="entry name" value="R3H"/>
    <property type="match status" value="1"/>
</dbReference>
<dbReference type="GO" id="GO:0003677">
    <property type="term" value="F:DNA binding"/>
    <property type="evidence" value="ECO:0007669"/>
    <property type="project" value="UniProtKB-KW"/>
</dbReference>
<dbReference type="SUPFAM" id="SSF82708">
    <property type="entry name" value="R3H domain"/>
    <property type="match status" value="1"/>
</dbReference>
<dbReference type="InterPro" id="IPR039247">
    <property type="entry name" value="KhpB"/>
</dbReference>
<dbReference type="PANTHER" id="PTHR35800">
    <property type="entry name" value="PROTEIN JAG"/>
    <property type="match status" value="1"/>
</dbReference>
<dbReference type="Gene3D" id="3.30.300.20">
    <property type="match status" value="1"/>
</dbReference>
<dbReference type="InterPro" id="IPR034079">
    <property type="entry name" value="R3H_KhpB"/>
</dbReference>
<dbReference type="EMBL" id="BAAAZH010000024">
    <property type="protein sequence ID" value="GAA4124388.1"/>
    <property type="molecule type" value="Genomic_DNA"/>
</dbReference>
<dbReference type="Gene3D" id="3.30.1370.50">
    <property type="entry name" value="R3H-like domain"/>
    <property type="match status" value="1"/>
</dbReference>
<evidence type="ECO:0000259" key="1">
    <source>
        <dbReference type="PROSITE" id="PS51061"/>
    </source>
</evidence>
<accession>A0ABP7XRR9</accession>
<dbReference type="InterPro" id="IPR036867">
    <property type="entry name" value="R3H_dom_sf"/>
</dbReference>
<dbReference type="PANTHER" id="PTHR35800:SF1">
    <property type="entry name" value="RNA-BINDING PROTEIN KHPB"/>
    <property type="match status" value="1"/>
</dbReference>
<sequence>MSQETTESTRVAQLEREGDIAADYLEELLDIADLDGDLDMDVDGDRAAVSIVGGDLQQLVGAQGEVLEALQELTRLAVYRETGERSRLMLDISGFRAARRAELVTIAERSIASVRESGAPLALDPMTPFERKVVHDVVAAAGLTSESEGVEPRRHVVVLPA</sequence>
<dbReference type="CDD" id="cd02414">
    <property type="entry name" value="KH-II_Jag"/>
    <property type="match status" value="1"/>
</dbReference>
<keyword evidence="3" id="KW-1185">Reference proteome</keyword>
<dbReference type="InterPro" id="IPR038008">
    <property type="entry name" value="Jag_KH"/>
</dbReference>
<name>A0ABP7XRR9_9ACTN</name>
<organism evidence="2 3">
    <name type="scientific">Nocardioides fonticola</name>
    <dbReference type="NCBI Taxonomy" id="450363"/>
    <lineage>
        <taxon>Bacteria</taxon>
        <taxon>Bacillati</taxon>
        <taxon>Actinomycetota</taxon>
        <taxon>Actinomycetes</taxon>
        <taxon>Propionibacteriales</taxon>
        <taxon>Nocardioidaceae</taxon>
        <taxon>Nocardioides</taxon>
    </lineage>
</organism>
<dbReference type="InterPro" id="IPR001374">
    <property type="entry name" value="R3H_dom"/>
</dbReference>
<gene>
    <name evidence="2" type="ORF">GCM10022215_32080</name>
</gene>
<dbReference type="InterPro" id="IPR015946">
    <property type="entry name" value="KH_dom-like_a/b"/>
</dbReference>
<proteinExistence type="predicted"/>
<comment type="caution">
    <text evidence="2">The sequence shown here is derived from an EMBL/GenBank/DDBJ whole genome shotgun (WGS) entry which is preliminary data.</text>
</comment>
<evidence type="ECO:0000313" key="3">
    <source>
        <dbReference type="Proteomes" id="UP001501495"/>
    </source>
</evidence>